<reference evidence="9" key="1">
    <citation type="submission" date="2015-10" db="EMBL/GenBank/DDBJ databases">
        <authorList>
            <person name="Regsiter A."/>
            <person name="william w."/>
        </authorList>
    </citation>
    <scope>NUCLEOTIDE SEQUENCE [LARGE SCALE GENOMIC DNA]</scope>
</reference>
<evidence type="ECO:0000313" key="8">
    <source>
        <dbReference type="EMBL" id="CUR31580.1"/>
    </source>
</evidence>
<evidence type="ECO:0000259" key="7">
    <source>
        <dbReference type="SMART" id="SM01204"/>
    </source>
</evidence>
<keyword evidence="3" id="KW-0812">Transmembrane</keyword>
<dbReference type="Pfam" id="PF08495">
    <property type="entry name" value="FIST"/>
    <property type="match status" value="1"/>
</dbReference>
<dbReference type="PANTHER" id="PTHR14939:SF5">
    <property type="entry name" value="F-BOX ONLY PROTEIN 22"/>
    <property type="match status" value="1"/>
</dbReference>
<dbReference type="SMART" id="SM01204">
    <property type="entry name" value="FIST_C"/>
    <property type="match status" value="1"/>
</dbReference>
<dbReference type="PIRSF" id="PIRSF018953">
    <property type="entry name" value="UCP018953"/>
    <property type="match status" value="1"/>
</dbReference>
<evidence type="ECO:0000256" key="5">
    <source>
        <dbReference type="ARBA" id="ARBA00023136"/>
    </source>
</evidence>
<gene>
    <name evidence="8" type="ORF">PL9214291171</name>
</gene>
<dbReference type="STRING" id="671072.PL9214291171"/>
<keyword evidence="5" id="KW-0472">Membrane</keyword>
<dbReference type="SMART" id="SM00897">
    <property type="entry name" value="FIST"/>
    <property type="match status" value="1"/>
</dbReference>
<dbReference type="GO" id="GO:0005886">
    <property type="term" value="C:plasma membrane"/>
    <property type="evidence" value="ECO:0007669"/>
    <property type="project" value="UniProtKB-SubCell"/>
</dbReference>
<dbReference type="InterPro" id="IPR019494">
    <property type="entry name" value="FIST_C"/>
</dbReference>
<evidence type="ECO:0000256" key="4">
    <source>
        <dbReference type="ARBA" id="ARBA00022989"/>
    </source>
</evidence>
<evidence type="ECO:0000313" key="9">
    <source>
        <dbReference type="Proteomes" id="UP000184315"/>
    </source>
</evidence>
<dbReference type="Pfam" id="PF10442">
    <property type="entry name" value="FIST_C"/>
    <property type="match status" value="1"/>
</dbReference>
<comment type="subcellular location">
    <subcellularLocation>
        <location evidence="1">Cell membrane</location>
        <topology evidence="1">Multi-pass membrane protein</topology>
    </subcellularLocation>
</comment>
<dbReference type="Proteomes" id="UP000184315">
    <property type="component" value="Unassembled WGS sequence"/>
</dbReference>
<dbReference type="PANTHER" id="PTHR14939">
    <property type="entry name" value="F-BOX ONLY PROTEIN 22"/>
    <property type="match status" value="1"/>
</dbReference>
<keyword evidence="4" id="KW-1133">Transmembrane helix</keyword>
<name>A0A1J1LI66_9CYAN</name>
<sequence>MAESTTKPMRWVSALSQRPSLEAAIKEVVELAQDHLRASPDLGLVFISSAFASDYSRLMPLLQEQLCLPTLIGCGAGGVVGMNSRHQAQEIEGEPALSLMLAHLPDVKVHPFHLSADDLPDLDSPPDQWVDLIGVKPEDQPQFIVLVDPYFGQINDFLQGLDYAYPGSVKVGGLASTGVMGGTTGVFCGSRLYSEEIVGLALHGNIVIETIVAQGCRPIGYPYRVTQGERNIVLEVETQAEDADLEMASSGVSVRLSPLEALQDLVQDLNEEDRQLAQNSLFVGVVRDEFKQKLEPGDFLIRNLIGVDPRAGAIAIGDRVRPGQRIQFHLRDSRTSAEDLELLMERYQRQASSFPEEMTNAAALMFSCLGRGEGLYGEPNFDSELFRRYLNIPLSGFFCNGEIGPVGNGTFLHGYTSVFGICRQRKN</sequence>
<evidence type="ECO:0008006" key="10">
    <source>
        <dbReference type="Google" id="ProtNLM"/>
    </source>
</evidence>
<keyword evidence="9" id="KW-1185">Reference proteome</keyword>
<feature type="domain" description="FIST" evidence="6">
    <location>
        <begin position="39"/>
        <end position="240"/>
    </location>
</feature>
<evidence type="ECO:0000256" key="1">
    <source>
        <dbReference type="ARBA" id="ARBA00004651"/>
    </source>
</evidence>
<feature type="domain" description="FIST C-domain" evidence="7">
    <location>
        <begin position="258"/>
        <end position="406"/>
    </location>
</feature>
<evidence type="ECO:0000259" key="6">
    <source>
        <dbReference type="SMART" id="SM00897"/>
    </source>
</evidence>
<protein>
    <recommendedName>
        <fullName evidence="10">FIST C-domain domain-containing protein</fullName>
    </recommendedName>
</protein>
<organism evidence="8 9">
    <name type="scientific">Planktothrix tepida PCC 9214</name>
    <dbReference type="NCBI Taxonomy" id="671072"/>
    <lineage>
        <taxon>Bacteria</taxon>
        <taxon>Bacillati</taxon>
        <taxon>Cyanobacteriota</taxon>
        <taxon>Cyanophyceae</taxon>
        <taxon>Oscillatoriophycideae</taxon>
        <taxon>Oscillatoriales</taxon>
        <taxon>Microcoleaceae</taxon>
        <taxon>Planktothrix</taxon>
    </lineage>
</organism>
<proteinExistence type="predicted"/>
<dbReference type="InterPro" id="IPR016741">
    <property type="entry name" value="UCP018953"/>
</dbReference>
<dbReference type="EMBL" id="CZDF01000132">
    <property type="protein sequence ID" value="CUR31580.1"/>
    <property type="molecule type" value="Genomic_DNA"/>
</dbReference>
<dbReference type="InterPro" id="IPR013702">
    <property type="entry name" value="FIST_domain_N"/>
</dbReference>
<dbReference type="AlphaFoldDB" id="A0A1J1LI66"/>
<accession>A0A1J1LI66</accession>
<evidence type="ECO:0000256" key="3">
    <source>
        <dbReference type="ARBA" id="ARBA00022692"/>
    </source>
</evidence>
<evidence type="ECO:0000256" key="2">
    <source>
        <dbReference type="ARBA" id="ARBA00022475"/>
    </source>
</evidence>
<keyword evidence="2" id="KW-1003">Cell membrane</keyword>